<evidence type="ECO:0000256" key="5">
    <source>
        <dbReference type="ARBA" id="ARBA00021108"/>
    </source>
</evidence>
<reference evidence="12 13" key="1">
    <citation type="submission" date="2020-04" db="EMBL/GenBank/DDBJ databases">
        <title>Novel Paenibacillus strain UniB2 isolated from commercial digestive syrup.</title>
        <authorList>
            <person name="Thorat V."/>
            <person name="Kirdat K."/>
            <person name="Tiwarekar B."/>
            <person name="Yadav A."/>
        </authorList>
    </citation>
    <scope>NUCLEOTIDE SEQUENCE [LARGE SCALE GENOMIC DNA]</scope>
    <source>
        <strain evidence="12 13">UniB2</strain>
    </source>
</reference>
<dbReference type="CDD" id="cd00887">
    <property type="entry name" value="MoeA"/>
    <property type="match status" value="1"/>
</dbReference>
<comment type="catalytic activity">
    <reaction evidence="8">
        <text>adenylyl-molybdopterin + molybdate = Mo-molybdopterin + AMP + H(+)</text>
        <dbReference type="Rhea" id="RHEA:35047"/>
        <dbReference type="ChEBI" id="CHEBI:15378"/>
        <dbReference type="ChEBI" id="CHEBI:36264"/>
        <dbReference type="ChEBI" id="CHEBI:62727"/>
        <dbReference type="ChEBI" id="CHEBI:71302"/>
        <dbReference type="ChEBI" id="CHEBI:456215"/>
        <dbReference type="EC" id="2.10.1.1"/>
    </reaction>
</comment>
<dbReference type="GO" id="GO:0046872">
    <property type="term" value="F:metal ion binding"/>
    <property type="evidence" value="ECO:0007669"/>
    <property type="project" value="UniProtKB-UniRule"/>
</dbReference>
<dbReference type="UniPathway" id="UPA00344"/>
<feature type="region of interest" description="Disordered" evidence="10">
    <location>
        <begin position="1"/>
        <end position="61"/>
    </location>
</feature>
<comment type="function">
    <text evidence="1 9">Catalyzes the insertion of molybdate into adenylated molybdopterin with the concomitant release of AMP.</text>
</comment>
<dbReference type="Gene3D" id="3.40.980.10">
    <property type="entry name" value="MoaB/Mog-like domain"/>
    <property type="match status" value="1"/>
</dbReference>
<dbReference type="InterPro" id="IPR036425">
    <property type="entry name" value="MoaB/Mog-like_dom_sf"/>
</dbReference>
<evidence type="ECO:0000256" key="4">
    <source>
        <dbReference type="ARBA" id="ARBA00013269"/>
    </source>
</evidence>
<dbReference type="InterPro" id="IPR001453">
    <property type="entry name" value="MoaB/Mog_dom"/>
</dbReference>
<feature type="compositionally biased region" description="Low complexity" evidence="10">
    <location>
        <begin position="32"/>
        <end position="41"/>
    </location>
</feature>
<dbReference type="InterPro" id="IPR036135">
    <property type="entry name" value="MoeA_linker/N_sf"/>
</dbReference>
<dbReference type="Proteomes" id="UP000502136">
    <property type="component" value="Chromosome"/>
</dbReference>
<evidence type="ECO:0000256" key="10">
    <source>
        <dbReference type="SAM" id="MobiDB-lite"/>
    </source>
</evidence>
<keyword evidence="9" id="KW-0479">Metal-binding</keyword>
<keyword evidence="9 12" id="KW-0808">Transferase</keyword>
<evidence type="ECO:0000256" key="1">
    <source>
        <dbReference type="ARBA" id="ARBA00002901"/>
    </source>
</evidence>
<dbReference type="Pfam" id="PF03453">
    <property type="entry name" value="MoeA_N"/>
    <property type="match status" value="1"/>
</dbReference>
<dbReference type="Pfam" id="PF03454">
    <property type="entry name" value="MoeA_C"/>
    <property type="match status" value="1"/>
</dbReference>
<comment type="pathway">
    <text evidence="2 9">Cofactor biosynthesis; molybdopterin biosynthesis.</text>
</comment>
<dbReference type="GO" id="GO:0006777">
    <property type="term" value="P:Mo-molybdopterin cofactor biosynthetic process"/>
    <property type="evidence" value="ECO:0007669"/>
    <property type="project" value="UniProtKB-UniRule"/>
</dbReference>
<dbReference type="Gene3D" id="2.40.340.10">
    <property type="entry name" value="MoeA, C-terminal, domain IV"/>
    <property type="match status" value="1"/>
</dbReference>
<organism evidence="12 13">
    <name type="scientific">Paenibacillus albicereus</name>
    <dbReference type="NCBI Taxonomy" id="2726185"/>
    <lineage>
        <taxon>Bacteria</taxon>
        <taxon>Bacillati</taxon>
        <taxon>Bacillota</taxon>
        <taxon>Bacilli</taxon>
        <taxon>Bacillales</taxon>
        <taxon>Paenibacillaceae</taxon>
        <taxon>Paenibacillus</taxon>
    </lineage>
</organism>
<dbReference type="SUPFAM" id="SSF53218">
    <property type="entry name" value="Molybdenum cofactor biosynthesis proteins"/>
    <property type="match status" value="1"/>
</dbReference>
<dbReference type="EC" id="2.10.1.1" evidence="4 9"/>
<evidence type="ECO:0000256" key="2">
    <source>
        <dbReference type="ARBA" id="ARBA00005046"/>
    </source>
</evidence>
<keyword evidence="13" id="KW-1185">Reference proteome</keyword>
<dbReference type="SUPFAM" id="SSF63867">
    <property type="entry name" value="MoeA C-terminal domain-like"/>
    <property type="match status" value="1"/>
</dbReference>
<dbReference type="EMBL" id="CP051428">
    <property type="protein sequence ID" value="QJC53662.1"/>
    <property type="molecule type" value="Genomic_DNA"/>
</dbReference>
<dbReference type="InterPro" id="IPR038987">
    <property type="entry name" value="MoeA-like"/>
</dbReference>
<proteinExistence type="inferred from homology"/>
<sequence length="473" mass="48935">METGAGGRGRGGQSVAEPGAWQEALGAGGAAGVPTGPAADASPELLHGPGAKPSEAADRPELPLKLAEVEEAVRLLADEIAPVGMEGVPLADAGGRVLGEALLARQPLPPFRRAAMDGYAVREADLAPPDKGGAARLFVAGERRPGRTCGLQEPQPGTALRIFTGARVPEGYDRVVMQERTRRLPGGGVELDRPPGSPTHIAEIGEDAPAGAVLLEAGARLRARQIALLAADGRDEAQVRCRPAVAIVPVGDELRRPGQPLGGAGIYDSNSAMLAARVRELGGIPTALHPVPDDPRRLAEAIREAALRADLVVTSGGVSVGDCDYAHEAARLAGGRIRVDKMKMRPGTPTSAYRLPDGTLLAALSGNPSACFAGMELLVRPLLLRLAGRADWMPRWRTGRLAASLSKPCPYPRYIRAAVGEAEDGLALLLPLAGDRSGNVAAFARAEALACVPAGGKGAAEGEQVRWLALDAD</sequence>
<dbReference type="InterPro" id="IPR036688">
    <property type="entry name" value="MoeA_C_domain_IV_sf"/>
</dbReference>
<dbReference type="Pfam" id="PF00994">
    <property type="entry name" value="MoCF_biosynth"/>
    <property type="match status" value="1"/>
</dbReference>
<dbReference type="NCBIfam" id="NF045515">
    <property type="entry name" value="Glp_gephyrin"/>
    <property type="match status" value="1"/>
</dbReference>
<evidence type="ECO:0000256" key="8">
    <source>
        <dbReference type="ARBA" id="ARBA00047317"/>
    </source>
</evidence>
<dbReference type="AlphaFoldDB" id="A0A6H2H1X3"/>
<dbReference type="Gene3D" id="3.90.105.10">
    <property type="entry name" value="Molybdopterin biosynthesis moea protein, domain 2"/>
    <property type="match status" value="1"/>
</dbReference>
<name>A0A6H2H1X3_9BACL</name>
<dbReference type="GO" id="GO:0005829">
    <property type="term" value="C:cytosol"/>
    <property type="evidence" value="ECO:0007669"/>
    <property type="project" value="TreeGrafter"/>
</dbReference>
<keyword evidence="7 9" id="KW-0501">Molybdenum cofactor biosynthesis</keyword>
<evidence type="ECO:0000313" key="13">
    <source>
        <dbReference type="Proteomes" id="UP000502136"/>
    </source>
</evidence>
<evidence type="ECO:0000259" key="11">
    <source>
        <dbReference type="SMART" id="SM00852"/>
    </source>
</evidence>
<evidence type="ECO:0000256" key="9">
    <source>
        <dbReference type="RuleBase" id="RU365090"/>
    </source>
</evidence>
<dbReference type="Gene3D" id="2.170.190.11">
    <property type="entry name" value="Molybdopterin biosynthesis moea protein, domain 3"/>
    <property type="match status" value="1"/>
</dbReference>
<accession>A0A6H2H1X3</accession>
<dbReference type="InterPro" id="IPR005110">
    <property type="entry name" value="MoeA_linker/N"/>
</dbReference>
<feature type="compositionally biased region" description="Gly residues" evidence="10">
    <location>
        <begin position="1"/>
        <end position="12"/>
    </location>
</feature>
<comment type="cofactor">
    <cofactor evidence="9">
        <name>Mg(2+)</name>
        <dbReference type="ChEBI" id="CHEBI:18420"/>
    </cofactor>
</comment>
<dbReference type="InterPro" id="IPR005111">
    <property type="entry name" value="MoeA_C_domain_IV"/>
</dbReference>
<keyword evidence="9" id="KW-0460">Magnesium</keyword>
<dbReference type="KEGG" id="palr:HGI30_20430"/>
<dbReference type="RefSeq" id="WP_168909197.1">
    <property type="nucleotide sequence ID" value="NZ_CP051428.1"/>
</dbReference>
<comment type="similarity">
    <text evidence="3 9">Belongs to the MoeA family.</text>
</comment>
<keyword evidence="6 9" id="KW-0500">Molybdenum</keyword>
<dbReference type="PANTHER" id="PTHR10192">
    <property type="entry name" value="MOLYBDOPTERIN BIOSYNTHESIS PROTEIN"/>
    <property type="match status" value="1"/>
</dbReference>
<evidence type="ECO:0000313" key="12">
    <source>
        <dbReference type="EMBL" id="QJC53662.1"/>
    </source>
</evidence>
<evidence type="ECO:0000256" key="7">
    <source>
        <dbReference type="ARBA" id="ARBA00023150"/>
    </source>
</evidence>
<gene>
    <name evidence="12" type="ORF">HGI30_20430</name>
</gene>
<protein>
    <recommendedName>
        <fullName evidence="5 9">Molybdopterin molybdenumtransferase</fullName>
        <ecNumber evidence="4 9">2.10.1.1</ecNumber>
    </recommendedName>
</protein>
<evidence type="ECO:0000256" key="6">
    <source>
        <dbReference type="ARBA" id="ARBA00022505"/>
    </source>
</evidence>
<dbReference type="SMART" id="SM00852">
    <property type="entry name" value="MoCF_biosynth"/>
    <property type="match status" value="1"/>
</dbReference>
<dbReference type="PANTHER" id="PTHR10192:SF5">
    <property type="entry name" value="GEPHYRIN"/>
    <property type="match status" value="1"/>
</dbReference>
<dbReference type="GO" id="GO:0061599">
    <property type="term" value="F:molybdopterin molybdotransferase activity"/>
    <property type="evidence" value="ECO:0007669"/>
    <property type="project" value="UniProtKB-UniRule"/>
</dbReference>
<dbReference type="SUPFAM" id="SSF63882">
    <property type="entry name" value="MoeA N-terminal region -like"/>
    <property type="match status" value="1"/>
</dbReference>
<evidence type="ECO:0000256" key="3">
    <source>
        <dbReference type="ARBA" id="ARBA00010763"/>
    </source>
</evidence>
<feature type="domain" description="MoaB/Mog" evidence="11">
    <location>
        <begin position="246"/>
        <end position="385"/>
    </location>
</feature>